<comment type="function">
    <text evidence="1">Binds the cellulose synthase activator, bis-(3'-5') cyclic diguanylic acid (c-di-GMP).</text>
</comment>
<comment type="caution">
    <text evidence="2">The sequence shown here is derived from an EMBL/GenBank/DDBJ whole genome shotgun (WGS) entry which is preliminary data.</text>
</comment>
<name>A0A437MMC1_9PROT</name>
<dbReference type="GO" id="GO:0006011">
    <property type="term" value="P:UDP-alpha-D-glucose metabolic process"/>
    <property type="evidence" value="ECO:0007669"/>
    <property type="project" value="InterPro"/>
</dbReference>
<gene>
    <name evidence="2" type="ORF">EOD42_01320</name>
</gene>
<keyword evidence="1" id="KW-1133">Transmembrane helix</keyword>
<comment type="pathway">
    <text evidence="1">Glycan metabolism; bacterial cellulose biosynthesis.</text>
</comment>
<dbReference type="UniPathway" id="UPA00694"/>
<dbReference type="GO" id="GO:0030244">
    <property type="term" value="P:cellulose biosynthetic process"/>
    <property type="evidence" value="ECO:0007669"/>
    <property type="project" value="UniProtKB-KW"/>
</dbReference>
<comment type="similarity">
    <text evidence="1">Belongs to the AcsB/BcsB family.</text>
</comment>
<keyword evidence="1" id="KW-0472">Membrane</keyword>
<dbReference type="OrthoDB" id="7315676at2"/>
<accession>A0A437MMC1</accession>
<keyword evidence="1" id="KW-0997">Cell inner membrane</keyword>
<keyword evidence="1" id="KW-0973">c-di-GMP</keyword>
<dbReference type="InterPro" id="IPR018513">
    <property type="entry name" value="Cell_synthase_bac"/>
</dbReference>
<comment type="subcellular location">
    <subcellularLocation>
        <location evidence="1">Cell inner membrane</location>
    </subcellularLocation>
</comment>
<dbReference type="EMBL" id="SACL01000001">
    <property type="protein sequence ID" value="RVT98779.1"/>
    <property type="molecule type" value="Genomic_DNA"/>
</dbReference>
<sequence>MYGLAGIASHAGACLAVQDEEVSMRNRHSGLGMIAGAILACASVVPAAADTLEDLGFTNGLVLQGSRSTQEVYFPMPANPVRPELRVDVNPSPLLDQLSSIQVLANDFPVASIPLRDGPGTHNIPIPPALARYDYLRIRFAADQALQREVLCFDNDTPAVWSHILPATRLTVDADGEEGVGVVWRRLTGTVPIALPSNPSMQDVEAALGLAVSLISRGAKPVMVGPGDASARIVIGRGSAPLSVEAMPDGNARLRVADTAAARALTEAAGAMRVIPAVAGVGAPTSLAATSDRVTFADLGVGLSEVQIFSEGTFEVEIPFNNLPPGRRPTAIRLFGRGPVMPPNNAMSVTMRVGQRVVWSETYRELVMMNGVLIPLPEEFIQHRMSIRLRFARIGFRPACDSSFLFAMSPSSEVILGDGYPRPTDFNGFYVSSDRPALVRVDVPAHEAVASIPAMATILSRAGARAHAIEVSAGARLDRPFLLLSRTAPSELNARALLRPDLGRVVLQDERNGARAEISPAAGLSVVQVAEAGGIPGLWFSPGSERSLTTPAVLSTGNVAVLDGSRIPASFDTRRQQVSVEEARMIETRGALSFLSQWRTELFIAGWVLLTVLVLLAVLRMRRKKG</sequence>
<protein>
    <recommendedName>
        <fullName evidence="1">Cyclic di-GMP-binding protein</fullName>
    </recommendedName>
    <alternativeName>
        <fullName evidence="1">Cellulose synthase regulatory subunit</fullName>
    </alternativeName>
</protein>
<keyword evidence="1" id="KW-0135">Cellulose biosynthesis</keyword>
<dbReference type="Proteomes" id="UP000282957">
    <property type="component" value="Unassembled WGS sequence"/>
</dbReference>
<reference evidence="2 3" key="1">
    <citation type="submission" date="2019-01" db="EMBL/GenBank/DDBJ databases">
        <authorList>
            <person name="Chen W.-M."/>
        </authorList>
    </citation>
    <scope>NUCLEOTIDE SEQUENCE [LARGE SCALE GENOMIC DNA]</scope>
    <source>
        <strain evidence="2 3">CCP-6</strain>
    </source>
</reference>
<dbReference type="Gene3D" id="2.60.120.260">
    <property type="entry name" value="Galactose-binding domain-like"/>
    <property type="match status" value="1"/>
</dbReference>
<evidence type="ECO:0000313" key="2">
    <source>
        <dbReference type="EMBL" id="RVT98779.1"/>
    </source>
</evidence>
<organism evidence="2 3">
    <name type="scientific">Rhodovarius crocodyli</name>
    <dbReference type="NCBI Taxonomy" id="1979269"/>
    <lineage>
        <taxon>Bacteria</taxon>
        <taxon>Pseudomonadati</taxon>
        <taxon>Pseudomonadota</taxon>
        <taxon>Alphaproteobacteria</taxon>
        <taxon>Acetobacterales</taxon>
        <taxon>Roseomonadaceae</taxon>
        <taxon>Rhodovarius</taxon>
    </lineage>
</organism>
<keyword evidence="1" id="KW-1003">Cell membrane</keyword>
<evidence type="ECO:0000313" key="3">
    <source>
        <dbReference type="Proteomes" id="UP000282957"/>
    </source>
</evidence>
<dbReference type="GO" id="GO:0005886">
    <property type="term" value="C:plasma membrane"/>
    <property type="evidence" value="ECO:0007669"/>
    <property type="project" value="UniProtKB-SubCell"/>
</dbReference>
<keyword evidence="3" id="KW-1185">Reference proteome</keyword>
<feature type="transmembrane region" description="Helical" evidence="1">
    <location>
        <begin position="602"/>
        <end position="619"/>
    </location>
</feature>
<evidence type="ECO:0000256" key="1">
    <source>
        <dbReference type="RuleBase" id="RU365021"/>
    </source>
</evidence>
<proteinExistence type="inferred from homology"/>
<comment type="subunit">
    <text evidence="1">Tightly associated with the cellulose synthase catalytic subunit.</text>
</comment>
<keyword evidence="1" id="KW-0812">Transmembrane</keyword>
<dbReference type="AlphaFoldDB" id="A0A437MMC1"/>
<dbReference type="Pfam" id="PF03170">
    <property type="entry name" value="BcsB"/>
    <property type="match status" value="1"/>
</dbReference>